<evidence type="ECO:0000313" key="2">
    <source>
        <dbReference type="EMBL" id="VDN06385.1"/>
    </source>
</evidence>
<feature type="coiled-coil region" evidence="1">
    <location>
        <begin position="74"/>
        <end position="101"/>
    </location>
</feature>
<gene>
    <name evidence="2" type="ORF">TCLT_LOCUS8802</name>
</gene>
<dbReference type="AlphaFoldDB" id="A0A0N5D6Y8"/>
<dbReference type="WBParaSite" id="TCLT_0000881301-mRNA-1">
    <property type="protein sequence ID" value="TCLT_0000881301-mRNA-1"/>
    <property type="gene ID" value="TCLT_0000881301"/>
</dbReference>
<name>A0A0N5D6Y8_THECL</name>
<dbReference type="Proteomes" id="UP000276776">
    <property type="component" value="Unassembled WGS sequence"/>
</dbReference>
<evidence type="ECO:0000313" key="3">
    <source>
        <dbReference type="Proteomes" id="UP000276776"/>
    </source>
</evidence>
<proteinExistence type="predicted"/>
<keyword evidence="3" id="KW-1185">Reference proteome</keyword>
<keyword evidence="1" id="KW-0175">Coiled coil</keyword>
<organism evidence="4">
    <name type="scientific">Thelazia callipaeda</name>
    <name type="common">Oriental eyeworm</name>
    <name type="synonym">Parasitic nematode</name>
    <dbReference type="NCBI Taxonomy" id="103827"/>
    <lineage>
        <taxon>Eukaryota</taxon>
        <taxon>Metazoa</taxon>
        <taxon>Ecdysozoa</taxon>
        <taxon>Nematoda</taxon>
        <taxon>Chromadorea</taxon>
        <taxon>Rhabditida</taxon>
        <taxon>Spirurina</taxon>
        <taxon>Spiruromorpha</taxon>
        <taxon>Thelazioidea</taxon>
        <taxon>Thelaziidae</taxon>
        <taxon>Thelazia</taxon>
    </lineage>
</organism>
<evidence type="ECO:0000256" key="1">
    <source>
        <dbReference type="SAM" id="Coils"/>
    </source>
</evidence>
<reference evidence="2 3" key="2">
    <citation type="submission" date="2018-11" db="EMBL/GenBank/DDBJ databases">
        <authorList>
            <consortium name="Pathogen Informatics"/>
        </authorList>
    </citation>
    <scope>NUCLEOTIDE SEQUENCE [LARGE SCALE GENOMIC DNA]</scope>
</reference>
<protein>
    <submittedName>
        <fullName evidence="4">Tubulin-specific chaperone A</fullName>
    </submittedName>
</protein>
<reference evidence="4" key="1">
    <citation type="submission" date="2017-02" db="UniProtKB">
        <authorList>
            <consortium name="WormBaseParasite"/>
        </authorList>
    </citation>
    <scope>IDENTIFICATION</scope>
</reference>
<dbReference type="EMBL" id="UYYF01004685">
    <property type="protein sequence ID" value="VDN06385.1"/>
    <property type="molecule type" value="Genomic_DNA"/>
</dbReference>
<evidence type="ECO:0000313" key="4">
    <source>
        <dbReference type="WBParaSite" id="TCLT_0000881301-mRNA-1"/>
    </source>
</evidence>
<sequence length="130" mass="15066">MDGDTELSQDMAVEDRNSKTNELRRFILNFLYRRLQLNLLRLKVDSKCHIVSTKECAETRAQMRKSEAGVANKLSVLNNKLKAIEEKSKDENETYDASELEYVERIKTETEEKGTEIATVETEISKFIEM</sequence>
<accession>A0A0N5D6Y8</accession>